<name>A0AAP2CIG1_9BACT</name>
<sequence>MEETIVSKEDVARKVSFKDGISLFIAEEVLSLLEDEKFIEDWESLYYSCEWSNAFLSPSFAKCFYEVFEKEFTPLLIAQFEKGRLKALLPLNVEAEAIMSQKTFKVKGVGFHYAEYQGWLAEKGLEVSFIKDALKLLLKTFPTAEIHLKYLPAKIPVDWVKESEWSSKCALQKWGRPLMRMNDPELPKFFKKRSYKTKLNRLKRSGKLEFKEVTGRQEFLDMLPGLALQFDFRQGAMFNKKHFQDNPKKTELMTRLFDAGLLHSTILTLDGEIIASIIAVTGQNWIHLGGINTHSPEHAVHSPGFVHFVLLSELLSKDENMVFDLTPGGDEYKERLATDRDVTYGLIISNNRKTILTRKARVEFDEYVLKQGKRPVSVENDIRKELHIWKQRAKNLTKGNLARLLDEPKVSQKNTLTVRKAGATNSTAAKVSKNNLEDLLLYSSDGNHATRWEALIHFMKSMERGEDVYSVSDGSELLACIWVASGKAIAKNEVLSPIYSAEDNLMYHFYCKPNYREQFGDFFKAVVDQLHKEGSIKALFSKKYKFLINDLDCLTAN</sequence>
<dbReference type="Proteomes" id="UP001319104">
    <property type="component" value="Unassembled WGS sequence"/>
</dbReference>
<keyword evidence="3" id="KW-1185">Reference proteome</keyword>
<proteinExistence type="predicted"/>
<evidence type="ECO:0000313" key="2">
    <source>
        <dbReference type="EMBL" id="MBS9524259.1"/>
    </source>
</evidence>
<evidence type="ECO:0000313" key="3">
    <source>
        <dbReference type="Proteomes" id="UP001319104"/>
    </source>
</evidence>
<organism evidence="2 3">
    <name type="scientific">Litoribacter ruber</name>
    <dbReference type="NCBI Taxonomy" id="702568"/>
    <lineage>
        <taxon>Bacteria</taxon>
        <taxon>Pseudomonadati</taxon>
        <taxon>Bacteroidota</taxon>
        <taxon>Cytophagia</taxon>
        <taxon>Cytophagales</taxon>
        <taxon>Cyclobacteriaceae</taxon>
        <taxon>Litoribacter</taxon>
    </lineage>
</organism>
<comment type="caution">
    <text evidence="2">The sequence shown here is derived from an EMBL/GenBank/DDBJ whole genome shotgun (WGS) entry which is preliminary data.</text>
</comment>
<dbReference type="AlphaFoldDB" id="A0AAP2CIG1"/>
<evidence type="ECO:0000259" key="1">
    <source>
        <dbReference type="Pfam" id="PF13480"/>
    </source>
</evidence>
<dbReference type="RefSeq" id="WP_213945119.1">
    <property type="nucleotide sequence ID" value="NZ_JAHCMY010000004.1"/>
</dbReference>
<dbReference type="EMBL" id="JAHCMY010000004">
    <property type="protein sequence ID" value="MBS9524259.1"/>
    <property type="molecule type" value="Genomic_DNA"/>
</dbReference>
<protein>
    <submittedName>
        <fullName evidence="2">GNAT family N-acetyltransferase</fullName>
    </submittedName>
</protein>
<dbReference type="InterPro" id="IPR038740">
    <property type="entry name" value="BioF2-like_GNAT_dom"/>
</dbReference>
<reference evidence="2 3" key="1">
    <citation type="submission" date="2021-05" db="EMBL/GenBank/DDBJ databases">
        <authorList>
            <person name="Zhang Z.D."/>
            <person name="Osman G."/>
        </authorList>
    </citation>
    <scope>NUCLEOTIDE SEQUENCE [LARGE SCALE GENOMIC DNA]</scope>
    <source>
        <strain evidence="2 3">KCTC 32217</strain>
    </source>
</reference>
<accession>A0AAP2CIG1</accession>
<feature type="domain" description="BioF2-like acetyltransferase" evidence="1">
    <location>
        <begin position="192"/>
        <end position="334"/>
    </location>
</feature>
<dbReference type="Pfam" id="PF13480">
    <property type="entry name" value="Acetyltransf_6"/>
    <property type="match status" value="1"/>
</dbReference>
<gene>
    <name evidence="2" type="ORF">KI659_09555</name>
</gene>